<evidence type="ECO:0000259" key="1">
    <source>
        <dbReference type="Pfam" id="PF06094"/>
    </source>
</evidence>
<organism evidence="2 3">
    <name type="scientific">Duganella vulcania</name>
    <dbReference type="NCBI Taxonomy" id="2692166"/>
    <lineage>
        <taxon>Bacteria</taxon>
        <taxon>Pseudomonadati</taxon>
        <taxon>Pseudomonadota</taxon>
        <taxon>Betaproteobacteria</taxon>
        <taxon>Burkholderiales</taxon>
        <taxon>Oxalobacteraceae</taxon>
        <taxon>Telluria group</taxon>
        <taxon>Duganella</taxon>
    </lineage>
</organism>
<dbReference type="AlphaFoldDB" id="A0A845GE24"/>
<sequence>MKSSSTDATEMLFSYGTLQQPEVQMATFGRLLAGRQDSLPGYRLSAVAIDDPAVVATSGKTHHPIVSRSRSPDDQVAGAVLAVTADELHDSDRYEVAAYRRESVTLASGTLAWAYVDARDAAVLP</sequence>
<dbReference type="Proteomes" id="UP000470302">
    <property type="component" value="Unassembled WGS sequence"/>
</dbReference>
<dbReference type="Gene3D" id="3.10.490.10">
    <property type="entry name" value="Gamma-glutamyl cyclotransferase-like"/>
    <property type="match status" value="1"/>
</dbReference>
<evidence type="ECO:0000313" key="3">
    <source>
        <dbReference type="Proteomes" id="UP000470302"/>
    </source>
</evidence>
<dbReference type="EMBL" id="WWCW01000159">
    <property type="protein sequence ID" value="MYM91039.1"/>
    <property type="molecule type" value="Genomic_DNA"/>
</dbReference>
<reference evidence="2 3" key="1">
    <citation type="submission" date="2020-01" db="EMBL/GenBank/DDBJ databases">
        <title>Novel species isolated from a subtropical stream in China.</title>
        <authorList>
            <person name="Lu H."/>
        </authorList>
    </citation>
    <scope>NUCLEOTIDE SEQUENCE [LARGE SCALE GENOMIC DNA]</scope>
    <source>
        <strain evidence="2 3">FT82W</strain>
    </source>
</reference>
<dbReference type="InterPro" id="IPR036568">
    <property type="entry name" value="GGCT-like_sf"/>
</dbReference>
<accession>A0A845GE24</accession>
<dbReference type="InterPro" id="IPR013024">
    <property type="entry name" value="GGCT-like"/>
</dbReference>
<dbReference type="GO" id="GO:0016740">
    <property type="term" value="F:transferase activity"/>
    <property type="evidence" value="ECO:0007669"/>
    <property type="project" value="UniProtKB-KW"/>
</dbReference>
<proteinExistence type="predicted"/>
<comment type="caution">
    <text evidence="2">The sequence shown here is derived from an EMBL/GenBank/DDBJ whole genome shotgun (WGS) entry which is preliminary data.</text>
</comment>
<dbReference type="Pfam" id="PF06094">
    <property type="entry name" value="GGACT"/>
    <property type="match status" value="1"/>
</dbReference>
<dbReference type="SUPFAM" id="SSF110857">
    <property type="entry name" value="Gamma-glutamyl cyclotransferase-like"/>
    <property type="match status" value="1"/>
</dbReference>
<name>A0A845GE24_9BURK</name>
<dbReference type="CDD" id="cd06661">
    <property type="entry name" value="GGCT_like"/>
    <property type="match status" value="1"/>
</dbReference>
<protein>
    <submittedName>
        <fullName evidence="2">Gamma-glutamylcyclotransferase</fullName>
    </submittedName>
</protein>
<dbReference type="InterPro" id="IPR009288">
    <property type="entry name" value="AIG2-like_dom"/>
</dbReference>
<feature type="domain" description="Gamma-glutamylcyclotransferase AIG2-like" evidence="1">
    <location>
        <begin position="12"/>
        <end position="116"/>
    </location>
</feature>
<dbReference type="RefSeq" id="WP_161099737.1">
    <property type="nucleotide sequence ID" value="NZ_WWCW01000159.1"/>
</dbReference>
<keyword evidence="2" id="KW-0808">Transferase</keyword>
<evidence type="ECO:0000313" key="2">
    <source>
        <dbReference type="EMBL" id="MYM91039.1"/>
    </source>
</evidence>
<gene>
    <name evidence="2" type="ORF">GTP91_28180</name>
</gene>